<dbReference type="InterPro" id="IPR001387">
    <property type="entry name" value="Cro/C1-type_HTH"/>
</dbReference>
<evidence type="ECO:0000313" key="2">
    <source>
        <dbReference type="EMBL" id="TGE40203.1"/>
    </source>
</evidence>
<organism evidence="2 3">
    <name type="scientific">Desulfosporosinus fructosivorans</name>
    <dbReference type="NCBI Taxonomy" id="2018669"/>
    <lineage>
        <taxon>Bacteria</taxon>
        <taxon>Bacillati</taxon>
        <taxon>Bacillota</taxon>
        <taxon>Clostridia</taxon>
        <taxon>Eubacteriales</taxon>
        <taxon>Desulfitobacteriaceae</taxon>
        <taxon>Desulfosporosinus</taxon>
    </lineage>
</organism>
<gene>
    <name evidence="2" type="ORF">E4K67_01385</name>
</gene>
<dbReference type="CDD" id="cd00093">
    <property type="entry name" value="HTH_XRE"/>
    <property type="match status" value="1"/>
</dbReference>
<reference evidence="2 3" key="1">
    <citation type="submission" date="2019-03" db="EMBL/GenBank/DDBJ databases">
        <title>Draft Genome Sequence of Desulfosporosinus fructosivorans Strain 63.6F, Isolated from Marine Sediment in the Baltic Sea.</title>
        <authorList>
            <person name="Hausmann B."/>
            <person name="Vandieken V."/>
            <person name="Pjevac P."/>
            <person name="Schreck K."/>
            <person name="Herbold C.W."/>
            <person name="Loy A."/>
        </authorList>
    </citation>
    <scope>NUCLEOTIDE SEQUENCE [LARGE SCALE GENOMIC DNA]</scope>
    <source>
        <strain evidence="2 3">63.6F</strain>
    </source>
</reference>
<dbReference type="GO" id="GO:0003677">
    <property type="term" value="F:DNA binding"/>
    <property type="evidence" value="ECO:0007669"/>
    <property type="project" value="InterPro"/>
</dbReference>
<dbReference type="RefSeq" id="WP_135545138.1">
    <property type="nucleotide sequence ID" value="NZ_SPQQ01000001.1"/>
</dbReference>
<dbReference type="PROSITE" id="PS50943">
    <property type="entry name" value="HTH_CROC1"/>
    <property type="match status" value="1"/>
</dbReference>
<feature type="domain" description="HTH cro/C1-type" evidence="1">
    <location>
        <begin position="4"/>
        <end position="50"/>
    </location>
</feature>
<dbReference type="AlphaFoldDB" id="A0A4Z0RDU6"/>
<dbReference type="SUPFAM" id="SSF47413">
    <property type="entry name" value="lambda repressor-like DNA-binding domains"/>
    <property type="match status" value="1"/>
</dbReference>
<proteinExistence type="predicted"/>
<dbReference type="Proteomes" id="UP000298460">
    <property type="component" value="Unassembled WGS sequence"/>
</dbReference>
<accession>A0A4Z0RDU6</accession>
<dbReference type="OrthoDB" id="1798756at2"/>
<name>A0A4Z0RDU6_9FIRM</name>
<dbReference type="InterPro" id="IPR010982">
    <property type="entry name" value="Lambda_DNA-bd_dom_sf"/>
</dbReference>
<keyword evidence="3" id="KW-1185">Reference proteome</keyword>
<dbReference type="Gene3D" id="1.10.260.40">
    <property type="entry name" value="lambda repressor-like DNA-binding domains"/>
    <property type="match status" value="1"/>
</dbReference>
<evidence type="ECO:0000313" key="3">
    <source>
        <dbReference type="Proteomes" id="UP000298460"/>
    </source>
</evidence>
<dbReference type="Pfam" id="PF01381">
    <property type="entry name" value="HTH_3"/>
    <property type="match status" value="1"/>
</dbReference>
<protein>
    <submittedName>
        <fullName evidence="2">XRE family transcriptional regulator</fullName>
    </submittedName>
</protein>
<dbReference type="EMBL" id="SPQQ01000001">
    <property type="protein sequence ID" value="TGE40203.1"/>
    <property type="molecule type" value="Genomic_DNA"/>
</dbReference>
<comment type="caution">
    <text evidence="2">The sequence shown here is derived from an EMBL/GenBank/DDBJ whole genome shotgun (WGS) entry which is preliminary data.</text>
</comment>
<sequence length="54" mass="6145">MPCGYTLEQVAKHCGVSPETIRKYELNSSRLPLYLIIKLSELYNIQPNSLVSFS</sequence>
<evidence type="ECO:0000259" key="1">
    <source>
        <dbReference type="PROSITE" id="PS50943"/>
    </source>
</evidence>